<dbReference type="InterPro" id="IPR001525">
    <property type="entry name" value="C5_MeTfrase"/>
</dbReference>
<evidence type="ECO:0000313" key="4">
    <source>
        <dbReference type="EMBL" id="SFI00862.1"/>
    </source>
</evidence>
<evidence type="ECO:0000256" key="2">
    <source>
        <dbReference type="ARBA" id="ARBA00022679"/>
    </source>
</evidence>
<evidence type="ECO:0000256" key="1">
    <source>
        <dbReference type="ARBA" id="ARBA00022603"/>
    </source>
</evidence>
<organism evidence="4 5">
    <name type="scientific">Selenomonas ruminantium</name>
    <dbReference type="NCBI Taxonomy" id="971"/>
    <lineage>
        <taxon>Bacteria</taxon>
        <taxon>Bacillati</taxon>
        <taxon>Bacillota</taxon>
        <taxon>Negativicutes</taxon>
        <taxon>Selenomonadales</taxon>
        <taxon>Selenomonadaceae</taxon>
        <taxon>Selenomonas</taxon>
    </lineage>
</organism>
<dbReference type="GO" id="GO:0009307">
    <property type="term" value="P:DNA restriction-modification system"/>
    <property type="evidence" value="ECO:0007669"/>
    <property type="project" value="UniProtKB-KW"/>
</dbReference>
<dbReference type="Pfam" id="PF00145">
    <property type="entry name" value="DNA_methylase"/>
    <property type="match status" value="1"/>
</dbReference>
<evidence type="ECO:0000313" key="5">
    <source>
        <dbReference type="Proteomes" id="UP000183639"/>
    </source>
</evidence>
<dbReference type="AlphaFoldDB" id="A0A1I3EPJ7"/>
<accession>A0A1I3EPJ7</accession>
<dbReference type="InterPro" id="IPR029063">
    <property type="entry name" value="SAM-dependent_MTases_sf"/>
</dbReference>
<dbReference type="EMBL" id="FOQK01000011">
    <property type="protein sequence ID" value="SFI00862.1"/>
    <property type="molecule type" value="Genomic_DNA"/>
</dbReference>
<sequence length="59" mass="6797">MQTFPDDYLFKGTKEEVRRQIGMAVPVEGARIIFEAVLKTFAGVEYEHVDCNLKFDNDN</sequence>
<gene>
    <name evidence="4" type="ORF">SAMN04487861_11120</name>
</gene>
<name>A0A1I3EPJ7_SELRU</name>
<dbReference type="RefSeq" id="WP_218150105.1">
    <property type="nucleotide sequence ID" value="NZ_FOQK01000011.1"/>
</dbReference>
<keyword evidence="2" id="KW-0808">Transferase</keyword>
<dbReference type="Proteomes" id="UP000183639">
    <property type="component" value="Unassembled WGS sequence"/>
</dbReference>
<evidence type="ECO:0000256" key="3">
    <source>
        <dbReference type="ARBA" id="ARBA00022747"/>
    </source>
</evidence>
<dbReference type="Gene3D" id="3.90.120.10">
    <property type="entry name" value="DNA Methylase, subunit A, domain 2"/>
    <property type="match status" value="1"/>
</dbReference>
<protein>
    <submittedName>
        <fullName evidence="4">C-5 cytosine-specific DNA methylase</fullName>
    </submittedName>
</protein>
<reference evidence="4 5" key="1">
    <citation type="submission" date="2016-10" db="EMBL/GenBank/DDBJ databases">
        <authorList>
            <person name="de Groot N.N."/>
        </authorList>
    </citation>
    <scope>NUCLEOTIDE SEQUENCE [LARGE SCALE GENOMIC DNA]</scope>
    <source>
        <strain evidence="4 5">Z108</strain>
    </source>
</reference>
<dbReference type="SUPFAM" id="SSF53335">
    <property type="entry name" value="S-adenosyl-L-methionine-dependent methyltransferases"/>
    <property type="match status" value="1"/>
</dbReference>
<keyword evidence="1 4" id="KW-0489">Methyltransferase</keyword>
<dbReference type="GO" id="GO:0032259">
    <property type="term" value="P:methylation"/>
    <property type="evidence" value="ECO:0007669"/>
    <property type="project" value="UniProtKB-KW"/>
</dbReference>
<keyword evidence="3" id="KW-0680">Restriction system</keyword>
<proteinExistence type="predicted"/>
<dbReference type="GO" id="GO:0008168">
    <property type="term" value="F:methyltransferase activity"/>
    <property type="evidence" value="ECO:0007669"/>
    <property type="project" value="UniProtKB-KW"/>
</dbReference>